<feature type="region of interest" description="Disordered" evidence="1">
    <location>
        <begin position="258"/>
        <end position="345"/>
    </location>
</feature>
<feature type="transmembrane region" description="Helical" evidence="2">
    <location>
        <begin position="113"/>
        <end position="136"/>
    </location>
</feature>
<reference evidence="3 4" key="1">
    <citation type="submission" date="2020-08" db="EMBL/GenBank/DDBJ databases">
        <title>Streptomyces sp. PSKA01 genome sequencing and assembly.</title>
        <authorList>
            <person name="Mandal S."/>
            <person name="Maiti P.K."/>
            <person name="Das P."/>
        </authorList>
    </citation>
    <scope>NUCLEOTIDE SEQUENCE [LARGE SCALE GENOMIC DNA]</scope>
    <source>
        <strain evidence="3 4">PSKA01</strain>
    </source>
</reference>
<feature type="compositionally biased region" description="Basic and acidic residues" evidence="1">
    <location>
        <begin position="269"/>
        <end position="279"/>
    </location>
</feature>
<accession>A0A7X1IZH5</accession>
<name>A0A7X1IZH5_9ACTN</name>
<dbReference type="RefSeq" id="WP_186281293.1">
    <property type="nucleotide sequence ID" value="NZ_JACMSF010000005.1"/>
</dbReference>
<sequence length="345" mass="34700">MADEQYRWLDPRTAEDLLNGEPLEAVDAADRDQAERLAKTLEALTVEPPPIGAELPGEAAALAAFRAARTERADAPATLGHRSRPHSSDAGLVRIGTPARGTRRPRWARPVRLGLAAALAVGMVGGVAVAAGTGVLPTPFDGSEPEPAASVSAAASPERPLVSPSPEDDAEGETVPDGKSSGPAAPGQGNSRETAGGGTAPGAATGGQKDKAGGGWNGTVTSACRDIRDGKRLADAGRRALESAAGGSARVSTYCKGLLGESEGGNALDKGESDDRGTGQDEDDDQGGEGNGKGNGQARPGNDHRADGITTDAPSSTAPLLPDRTTSEAEPVAPSASPSPTYSAL</sequence>
<protein>
    <recommendedName>
        <fullName evidence="5">Extensin</fullName>
    </recommendedName>
</protein>
<dbReference type="Proteomes" id="UP000584670">
    <property type="component" value="Unassembled WGS sequence"/>
</dbReference>
<feature type="region of interest" description="Disordered" evidence="1">
    <location>
        <begin position="140"/>
        <end position="228"/>
    </location>
</feature>
<gene>
    <name evidence="3" type="ORF">H4N64_07420</name>
</gene>
<keyword evidence="2" id="KW-0472">Membrane</keyword>
<dbReference type="AlphaFoldDB" id="A0A7X1IZH5"/>
<evidence type="ECO:0000313" key="3">
    <source>
        <dbReference type="EMBL" id="MBC2901438.1"/>
    </source>
</evidence>
<comment type="caution">
    <text evidence="3">The sequence shown here is derived from an EMBL/GenBank/DDBJ whole genome shotgun (WGS) entry which is preliminary data.</text>
</comment>
<evidence type="ECO:0000256" key="1">
    <source>
        <dbReference type="SAM" id="MobiDB-lite"/>
    </source>
</evidence>
<evidence type="ECO:0008006" key="5">
    <source>
        <dbReference type="Google" id="ProtNLM"/>
    </source>
</evidence>
<keyword evidence="2" id="KW-0812">Transmembrane</keyword>
<feature type="region of interest" description="Disordered" evidence="1">
    <location>
        <begin position="74"/>
        <end position="103"/>
    </location>
</feature>
<evidence type="ECO:0000313" key="4">
    <source>
        <dbReference type="Proteomes" id="UP000584670"/>
    </source>
</evidence>
<dbReference type="EMBL" id="JACMSF010000005">
    <property type="protein sequence ID" value="MBC2901438.1"/>
    <property type="molecule type" value="Genomic_DNA"/>
</dbReference>
<keyword evidence="4" id="KW-1185">Reference proteome</keyword>
<feature type="compositionally biased region" description="Low complexity" evidence="1">
    <location>
        <begin position="145"/>
        <end position="158"/>
    </location>
</feature>
<evidence type="ECO:0000256" key="2">
    <source>
        <dbReference type="SAM" id="Phobius"/>
    </source>
</evidence>
<feature type="compositionally biased region" description="Low complexity" evidence="1">
    <location>
        <begin position="328"/>
        <end position="345"/>
    </location>
</feature>
<proteinExistence type="predicted"/>
<keyword evidence="2" id="KW-1133">Transmembrane helix</keyword>
<organism evidence="3 4">
    <name type="scientific">Streptomyces cupreus</name>
    <dbReference type="NCBI Taxonomy" id="2759956"/>
    <lineage>
        <taxon>Bacteria</taxon>
        <taxon>Bacillati</taxon>
        <taxon>Actinomycetota</taxon>
        <taxon>Actinomycetes</taxon>
        <taxon>Kitasatosporales</taxon>
        <taxon>Streptomycetaceae</taxon>
        <taxon>Streptomyces</taxon>
    </lineage>
</organism>